<name>A0ABW8C4S1_9ACTN</name>
<dbReference type="SUPFAM" id="SSF47336">
    <property type="entry name" value="ACP-like"/>
    <property type="match status" value="1"/>
</dbReference>
<evidence type="ECO:0000256" key="3">
    <source>
        <dbReference type="SAM" id="MobiDB-lite"/>
    </source>
</evidence>
<dbReference type="PROSITE" id="PS00012">
    <property type="entry name" value="PHOSPHOPANTETHEINE"/>
    <property type="match status" value="1"/>
</dbReference>
<protein>
    <submittedName>
        <fullName evidence="5">Acyl carrier protein</fullName>
    </submittedName>
</protein>
<evidence type="ECO:0000259" key="4">
    <source>
        <dbReference type="PROSITE" id="PS50075"/>
    </source>
</evidence>
<feature type="region of interest" description="Disordered" evidence="3">
    <location>
        <begin position="84"/>
        <end position="125"/>
    </location>
</feature>
<evidence type="ECO:0000256" key="1">
    <source>
        <dbReference type="ARBA" id="ARBA00022450"/>
    </source>
</evidence>
<dbReference type="EMBL" id="JBITYG010000002">
    <property type="protein sequence ID" value="MFI9100380.1"/>
    <property type="molecule type" value="Genomic_DNA"/>
</dbReference>
<dbReference type="Gene3D" id="1.10.1200.10">
    <property type="entry name" value="ACP-like"/>
    <property type="match status" value="1"/>
</dbReference>
<evidence type="ECO:0000256" key="2">
    <source>
        <dbReference type="ARBA" id="ARBA00022553"/>
    </source>
</evidence>
<sequence length="125" mass="13413">MTTVPWDTAFDEVLRTSLPLLKQGEELLPGTPLSEYGLDSMGMMQLIARLETSHGVSFPPGTMPSSAFANPGVLWGMVQAAQQAGEWQSDGGTRRRPARGRRQNGLAGWSEHGSQGTTAGASWQL</sequence>
<keyword evidence="1" id="KW-0596">Phosphopantetheine</keyword>
<accession>A0ABW8C4S1</accession>
<feature type="domain" description="Carrier" evidence="4">
    <location>
        <begin position="4"/>
        <end position="82"/>
    </location>
</feature>
<dbReference type="InterPro" id="IPR036736">
    <property type="entry name" value="ACP-like_sf"/>
</dbReference>
<evidence type="ECO:0000313" key="6">
    <source>
        <dbReference type="Proteomes" id="UP001614394"/>
    </source>
</evidence>
<keyword evidence="6" id="KW-1185">Reference proteome</keyword>
<dbReference type="Proteomes" id="UP001614394">
    <property type="component" value="Unassembled WGS sequence"/>
</dbReference>
<reference evidence="5 6" key="1">
    <citation type="submission" date="2024-10" db="EMBL/GenBank/DDBJ databases">
        <title>The Natural Products Discovery Center: Release of the First 8490 Sequenced Strains for Exploring Actinobacteria Biosynthetic Diversity.</title>
        <authorList>
            <person name="Kalkreuter E."/>
            <person name="Kautsar S.A."/>
            <person name="Yang D."/>
            <person name="Bader C.D."/>
            <person name="Teijaro C.N."/>
            <person name="Fluegel L."/>
            <person name="Davis C.M."/>
            <person name="Simpson J.R."/>
            <person name="Lauterbach L."/>
            <person name="Steele A.D."/>
            <person name="Gui C."/>
            <person name="Meng S."/>
            <person name="Li G."/>
            <person name="Viehrig K."/>
            <person name="Ye F."/>
            <person name="Su P."/>
            <person name="Kiefer A.F."/>
            <person name="Nichols A."/>
            <person name="Cepeda A.J."/>
            <person name="Yan W."/>
            <person name="Fan B."/>
            <person name="Jiang Y."/>
            <person name="Adhikari A."/>
            <person name="Zheng C.-J."/>
            <person name="Schuster L."/>
            <person name="Cowan T.M."/>
            <person name="Smanski M.J."/>
            <person name="Chevrette M.G."/>
            <person name="De Carvalho L.P.S."/>
            <person name="Shen B."/>
        </authorList>
    </citation>
    <scope>NUCLEOTIDE SEQUENCE [LARGE SCALE GENOMIC DNA]</scope>
    <source>
        <strain evidence="5 6">NPDC053399</strain>
    </source>
</reference>
<dbReference type="InterPro" id="IPR009081">
    <property type="entry name" value="PP-bd_ACP"/>
</dbReference>
<dbReference type="InterPro" id="IPR006162">
    <property type="entry name" value="Ppantetheine_attach_site"/>
</dbReference>
<gene>
    <name evidence="5" type="ORF">ACIGXA_07625</name>
</gene>
<dbReference type="PROSITE" id="PS50075">
    <property type="entry name" value="CARRIER"/>
    <property type="match status" value="1"/>
</dbReference>
<dbReference type="Pfam" id="PF00550">
    <property type="entry name" value="PP-binding"/>
    <property type="match status" value="1"/>
</dbReference>
<organism evidence="5 6">
    <name type="scientific">Streptomyces fildesensis</name>
    <dbReference type="NCBI Taxonomy" id="375757"/>
    <lineage>
        <taxon>Bacteria</taxon>
        <taxon>Bacillati</taxon>
        <taxon>Actinomycetota</taxon>
        <taxon>Actinomycetes</taxon>
        <taxon>Kitasatosporales</taxon>
        <taxon>Streptomycetaceae</taxon>
        <taxon>Streptomyces</taxon>
    </lineage>
</organism>
<evidence type="ECO:0000313" key="5">
    <source>
        <dbReference type="EMBL" id="MFI9100380.1"/>
    </source>
</evidence>
<proteinExistence type="predicted"/>
<comment type="caution">
    <text evidence="5">The sequence shown here is derived from an EMBL/GenBank/DDBJ whole genome shotgun (WGS) entry which is preliminary data.</text>
</comment>
<keyword evidence="2" id="KW-0597">Phosphoprotein</keyword>
<dbReference type="RefSeq" id="WP_399645507.1">
    <property type="nucleotide sequence ID" value="NZ_JBITYG010000002.1"/>
</dbReference>
<feature type="compositionally biased region" description="Polar residues" evidence="3">
    <location>
        <begin position="112"/>
        <end position="125"/>
    </location>
</feature>